<dbReference type="EMBL" id="CP144089">
    <property type="protein sequence ID" value="WWD03700.1"/>
    <property type="molecule type" value="Genomic_DNA"/>
</dbReference>
<dbReference type="RefSeq" id="XP_066081667.1">
    <property type="nucleotide sequence ID" value="XM_066225570.1"/>
</dbReference>
<dbReference type="AlphaFoldDB" id="A0AAX4KDW7"/>
<dbReference type="GeneID" id="91100560"/>
<proteinExistence type="predicted"/>
<dbReference type="Proteomes" id="UP001358614">
    <property type="component" value="Chromosome 1"/>
</dbReference>
<protein>
    <submittedName>
        <fullName evidence="1">Uncharacterized protein</fullName>
    </submittedName>
</protein>
<keyword evidence="2" id="KW-1185">Reference proteome</keyword>
<evidence type="ECO:0000313" key="2">
    <source>
        <dbReference type="Proteomes" id="UP001358614"/>
    </source>
</evidence>
<name>A0AAX4KDW7_9TREE</name>
<accession>A0AAX4KDW7</accession>
<reference evidence="1 2" key="1">
    <citation type="submission" date="2024-01" db="EMBL/GenBank/DDBJ databases">
        <title>Comparative genomics of Cryptococcus and Kwoniella reveals pathogenesis evolution and contrasting modes of karyotype evolution via chromosome fusion or intercentromeric recombination.</title>
        <authorList>
            <person name="Coelho M.A."/>
            <person name="David-Palma M."/>
            <person name="Shea T."/>
            <person name="Bowers K."/>
            <person name="McGinley-Smith S."/>
            <person name="Mohammad A.W."/>
            <person name="Gnirke A."/>
            <person name="Yurkov A.M."/>
            <person name="Nowrousian M."/>
            <person name="Sun S."/>
            <person name="Cuomo C.A."/>
            <person name="Heitman J."/>
        </authorList>
    </citation>
    <scope>NUCLEOTIDE SEQUENCE [LARGE SCALE GENOMIC DNA]</scope>
    <source>
        <strain evidence="1 2">PYCC6329</strain>
    </source>
</reference>
<gene>
    <name evidence="1" type="ORF">V865_001756</name>
</gene>
<organism evidence="1 2">
    <name type="scientific">Kwoniella europaea PYCC6329</name>
    <dbReference type="NCBI Taxonomy" id="1423913"/>
    <lineage>
        <taxon>Eukaryota</taxon>
        <taxon>Fungi</taxon>
        <taxon>Dikarya</taxon>
        <taxon>Basidiomycota</taxon>
        <taxon>Agaricomycotina</taxon>
        <taxon>Tremellomycetes</taxon>
        <taxon>Tremellales</taxon>
        <taxon>Cryptococcaceae</taxon>
        <taxon>Kwoniella</taxon>
    </lineage>
</organism>
<dbReference type="KEGG" id="ker:91100560"/>
<sequence length="180" mass="21162">MNAENYLDHFEQADPVNEWGSDQTFDNFLEVLSRFEYLEELDCLIDFKLKRRSLEPVYTSDSKKSEYDQYKSSLLSSKSKSADEGDGDEKSKSAMIAAAKLFAATVPTLRIGYFWAYNPQHPLFEKGFWRRWRWTCKRSENEVSIELNDLPEEFKDSWMNNDTGSRNWDYVAQQGEDEDD</sequence>
<evidence type="ECO:0000313" key="1">
    <source>
        <dbReference type="EMBL" id="WWD03700.1"/>
    </source>
</evidence>